<evidence type="ECO:0000256" key="3">
    <source>
        <dbReference type="SAM" id="SignalP"/>
    </source>
</evidence>
<dbReference type="InterPro" id="IPR011330">
    <property type="entry name" value="Glyco_hydro/deAcase_b/a-brl"/>
</dbReference>
<dbReference type="InterPro" id="IPR050248">
    <property type="entry name" value="Polysacc_deacetylase_ArnD"/>
</dbReference>
<sequence>MPAQTRRTRRTALLSGLVALSLGLALTGCATYDAQSPRDAREHAYKAAGTTGSTAGEGHPAGRSAALPAGAVDCRTAKCIALTFDAGPSAHTPALLKVLADKKVRVTFFLLGHNHVDKYPDLVRQMAGNGNVLGNHSWTHPRLTDLEPARIRAELDRLDDEVERLTGQRPTLMRPPQGRTDEKVSKVCKELGLAQVLWSDTASDYATTDTALITKRILKDASRDGIILLHDLYDGTVPAVPGIIDALRAQGYTFVTVPELLAPAAPEPGRVYRP</sequence>
<comment type="caution">
    <text evidence="5">The sequence shown here is derived from an EMBL/GenBank/DDBJ whole genome shotgun (WGS) entry which is preliminary data.</text>
</comment>
<proteinExistence type="predicted"/>
<gene>
    <name evidence="5" type="ORF">HCN08_21205</name>
</gene>
<keyword evidence="3" id="KW-0732">Signal</keyword>
<keyword evidence="2" id="KW-0378">Hydrolase</keyword>
<evidence type="ECO:0000256" key="1">
    <source>
        <dbReference type="ARBA" id="ARBA00022723"/>
    </source>
</evidence>
<protein>
    <submittedName>
        <fullName evidence="5">Polysaccharide deacetylase family protein</fullName>
    </submittedName>
</protein>
<organism evidence="5 6">
    <name type="scientific">Actinacidiphila epipremni</name>
    <dbReference type="NCBI Taxonomy" id="2053013"/>
    <lineage>
        <taxon>Bacteria</taxon>
        <taxon>Bacillati</taxon>
        <taxon>Actinomycetota</taxon>
        <taxon>Actinomycetes</taxon>
        <taxon>Kitasatosporales</taxon>
        <taxon>Streptomycetaceae</taxon>
        <taxon>Actinacidiphila</taxon>
    </lineage>
</organism>
<feature type="domain" description="NodB homology" evidence="4">
    <location>
        <begin position="78"/>
        <end position="255"/>
    </location>
</feature>
<keyword evidence="1" id="KW-0479">Metal-binding</keyword>
<dbReference type="CDD" id="cd10917">
    <property type="entry name" value="CE4_NodB_like_6s_7s"/>
    <property type="match status" value="1"/>
</dbReference>
<dbReference type="PANTHER" id="PTHR10587">
    <property type="entry name" value="GLYCOSYL TRANSFERASE-RELATED"/>
    <property type="match status" value="1"/>
</dbReference>
<dbReference type="RefSeq" id="WP_167984767.1">
    <property type="nucleotide sequence ID" value="NZ_JAATEJ010000018.1"/>
</dbReference>
<evidence type="ECO:0000313" key="6">
    <source>
        <dbReference type="Proteomes" id="UP000734511"/>
    </source>
</evidence>
<dbReference type="Pfam" id="PF01522">
    <property type="entry name" value="Polysacc_deac_1"/>
    <property type="match status" value="1"/>
</dbReference>
<feature type="signal peptide" evidence="3">
    <location>
        <begin position="1"/>
        <end position="30"/>
    </location>
</feature>
<dbReference type="PROSITE" id="PS51257">
    <property type="entry name" value="PROKAR_LIPOPROTEIN"/>
    <property type="match status" value="1"/>
</dbReference>
<reference evidence="5 6" key="1">
    <citation type="submission" date="2020-03" db="EMBL/GenBank/DDBJ databases">
        <title>WGS of actinomycetes isolated from Thailand.</title>
        <authorList>
            <person name="Thawai C."/>
        </authorList>
    </citation>
    <scope>NUCLEOTIDE SEQUENCE [LARGE SCALE GENOMIC DNA]</scope>
    <source>
        <strain evidence="5 6">PRB2-1</strain>
    </source>
</reference>
<dbReference type="EMBL" id="JAATEJ010000018">
    <property type="protein sequence ID" value="NJP45906.1"/>
    <property type="molecule type" value="Genomic_DNA"/>
</dbReference>
<accession>A0ABX0ZRN6</accession>
<dbReference type="PROSITE" id="PS51677">
    <property type="entry name" value="NODB"/>
    <property type="match status" value="1"/>
</dbReference>
<dbReference type="PANTHER" id="PTHR10587:SF133">
    <property type="entry name" value="CHITIN DEACETYLASE 1-RELATED"/>
    <property type="match status" value="1"/>
</dbReference>
<feature type="chain" id="PRO_5045185330" evidence="3">
    <location>
        <begin position="31"/>
        <end position="274"/>
    </location>
</feature>
<evidence type="ECO:0000259" key="4">
    <source>
        <dbReference type="PROSITE" id="PS51677"/>
    </source>
</evidence>
<dbReference type="InterPro" id="IPR002509">
    <property type="entry name" value="NODB_dom"/>
</dbReference>
<dbReference type="SUPFAM" id="SSF88713">
    <property type="entry name" value="Glycoside hydrolase/deacetylase"/>
    <property type="match status" value="1"/>
</dbReference>
<evidence type="ECO:0000313" key="5">
    <source>
        <dbReference type="EMBL" id="NJP45906.1"/>
    </source>
</evidence>
<name>A0ABX0ZRN6_9ACTN</name>
<keyword evidence="6" id="KW-1185">Reference proteome</keyword>
<evidence type="ECO:0000256" key="2">
    <source>
        <dbReference type="ARBA" id="ARBA00022801"/>
    </source>
</evidence>
<dbReference type="Gene3D" id="3.20.20.370">
    <property type="entry name" value="Glycoside hydrolase/deacetylase"/>
    <property type="match status" value="1"/>
</dbReference>
<dbReference type="Proteomes" id="UP000734511">
    <property type="component" value="Unassembled WGS sequence"/>
</dbReference>